<sequence>MIAPASGIDLDDAEQLIRGDHRGILRSAASGGAQFRAVATAVAEDVLAPVAGLRPRAVLLVARSGGGAAAADVAAAVLGPDLDVPVVRAATLPEWVGSLDLVVVLGDDAGDPELSGAVGESLRRGADTVVTVPAEGPVGAAAGTRALTLSPRVPVVIAHRFLHHLAASVAVLGTARPDRCARWLGTRDVAAGLTALADRLDGEALSDGPGREAFRNPAKALADAMLGHDVVFAGDDAVTTALARCASTDLLSSAGVSAVGVGLVDVLGAPPVAGRTGGAAESIFHDEQIDGPPPVAPRRVFVFAAAGDESVVRRRMAAVPDGELLLAAPGDLAYAGPDADERTGPDSADSDPSGPDPSGPGSAAGAGPLIAQCAVLAVRWQSAAGYVAAACGAAQWSGLQGEPG</sequence>
<gene>
    <name evidence="2" type="ORF">GCM10023353_10480</name>
</gene>
<accession>A0ABP9CD54</accession>
<keyword evidence="3" id="KW-1185">Reference proteome</keyword>
<protein>
    <submittedName>
        <fullName evidence="2">TobH protein</fullName>
    </submittedName>
</protein>
<evidence type="ECO:0000256" key="1">
    <source>
        <dbReference type="SAM" id="MobiDB-lite"/>
    </source>
</evidence>
<dbReference type="EMBL" id="BAABKQ010000001">
    <property type="protein sequence ID" value="GAA4808653.1"/>
    <property type="molecule type" value="Genomic_DNA"/>
</dbReference>
<organism evidence="2 3">
    <name type="scientific">Tomitella cavernea</name>
    <dbReference type="NCBI Taxonomy" id="1387982"/>
    <lineage>
        <taxon>Bacteria</taxon>
        <taxon>Bacillati</taxon>
        <taxon>Actinomycetota</taxon>
        <taxon>Actinomycetes</taxon>
        <taxon>Mycobacteriales</taxon>
        <taxon>Tomitella</taxon>
    </lineage>
</organism>
<dbReference type="Proteomes" id="UP001500839">
    <property type="component" value="Unassembled WGS sequence"/>
</dbReference>
<dbReference type="RefSeq" id="WP_345602164.1">
    <property type="nucleotide sequence ID" value="NZ_BAABKQ010000001.1"/>
</dbReference>
<proteinExistence type="predicted"/>
<reference evidence="3" key="1">
    <citation type="journal article" date="2019" name="Int. J. Syst. Evol. Microbiol.">
        <title>The Global Catalogue of Microorganisms (GCM) 10K type strain sequencing project: providing services to taxonomists for standard genome sequencing and annotation.</title>
        <authorList>
            <consortium name="The Broad Institute Genomics Platform"/>
            <consortium name="The Broad Institute Genome Sequencing Center for Infectious Disease"/>
            <person name="Wu L."/>
            <person name="Ma J."/>
        </authorList>
    </citation>
    <scope>NUCLEOTIDE SEQUENCE [LARGE SCALE GENOMIC DNA]</scope>
    <source>
        <strain evidence="3">JCM 18542</strain>
    </source>
</reference>
<comment type="caution">
    <text evidence="2">The sequence shown here is derived from an EMBL/GenBank/DDBJ whole genome shotgun (WGS) entry which is preliminary data.</text>
</comment>
<dbReference type="InterPro" id="IPR046348">
    <property type="entry name" value="SIS_dom_sf"/>
</dbReference>
<feature type="region of interest" description="Disordered" evidence="1">
    <location>
        <begin position="335"/>
        <end position="365"/>
    </location>
</feature>
<evidence type="ECO:0000313" key="3">
    <source>
        <dbReference type="Proteomes" id="UP001500839"/>
    </source>
</evidence>
<dbReference type="SUPFAM" id="SSF53697">
    <property type="entry name" value="SIS domain"/>
    <property type="match status" value="1"/>
</dbReference>
<evidence type="ECO:0000313" key="2">
    <source>
        <dbReference type="EMBL" id="GAA4808653.1"/>
    </source>
</evidence>
<name>A0ABP9CD54_9ACTN</name>